<feature type="compositionally biased region" description="Low complexity" evidence="2">
    <location>
        <begin position="36"/>
        <end position="59"/>
    </location>
</feature>
<dbReference type="InterPro" id="IPR050921">
    <property type="entry name" value="T4SS_GSP_E_ATPase"/>
</dbReference>
<dbReference type="PROSITE" id="PS00662">
    <property type="entry name" value="T2SP_E"/>
    <property type="match status" value="1"/>
</dbReference>
<evidence type="ECO:0000313" key="5">
    <source>
        <dbReference type="Proteomes" id="UP000070449"/>
    </source>
</evidence>
<dbReference type="SUPFAM" id="SSF52540">
    <property type="entry name" value="P-loop containing nucleoside triphosphate hydrolases"/>
    <property type="match status" value="1"/>
</dbReference>
<dbReference type="Pfam" id="PF00437">
    <property type="entry name" value="T2SSE"/>
    <property type="match status" value="1"/>
</dbReference>
<protein>
    <submittedName>
        <fullName evidence="4">Twitching mobility protein</fullName>
    </submittedName>
</protein>
<sequence>MPFIDLSSPQQPNSNPTQPPAGQMPNLPPSTAASMPVQPVQQPNQPGLNNTSTTNNLLSAAPEILTELPKETVFQFNDTPAPSMQPGEIPQAETQNLGMGELNLAKPLDSNVNKTEAPVETAQSSSTSPFSSTSPVVPQVPTIKNEVPEQLKPIEAPANLNQMSDNTESTNVTVPSPQPEIKESLPSLNQGGIELTGSAAKQTETVEEIFKKADELVESKQAVPTPSPQIDSLKPADASENYYAQKAKMDDFLAYAEEKNASDLHISTGYPPMLRVDGKLISIGNQIMQLERVRELFESILTPEQQEALKADLDIDFSHSIQSGTRFRVNIYHKKEQLAGAFRLIPSRIRTIAELGLPDVIYDFAKLPHGLVLVTGPTGHGKSTTLASIIQEININEAKHIITIEDPIEYVFPRAKSLVDQREVGTDVKSFSRALRAALREDPDVVLVGEMRDFETIASAITVAETGHLVFSTLHTNSAAQSIDRMIDVFPDAQQAQIRAQLANVISAVVAQRLVPVQRGGRKAVLEIMIANAAIKNAIREGKTYQIDNMIQTSAELGMITLEKSLVKLIRSGDLTVEAAQNYTAKPDELLSLLKSN</sequence>
<dbReference type="PANTHER" id="PTHR30486:SF16">
    <property type="entry name" value="TWITCHING MOTILITY PROTEIN PILT"/>
    <property type="match status" value="1"/>
</dbReference>
<dbReference type="Gene3D" id="3.40.50.300">
    <property type="entry name" value="P-loop containing nucleotide triphosphate hydrolases"/>
    <property type="match status" value="1"/>
</dbReference>
<evidence type="ECO:0000256" key="2">
    <source>
        <dbReference type="SAM" id="MobiDB-lite"/>
    </source>
</evidence>
<evidence type="ECO:0000259" key="3">
    <source>
        <dbReference type="PROSITE" id="PS00662"/>
    </source>
</evidence>
<evidence type="ECO:0000256" key="1">
    <source>
        <dbReference type="ARBA" id="ARBA00006611"/>
    </source>
</evidence>
<dbReference type="PANTHER" id="PTHR30486">
    <property type="entry name" value="TWITCHING MOTILITY PROTEIN PILT"/>
    <property type="match status" value="1"/>
</dbReference>
<dbReference type="STRING" id="1617427.UZ20_WS6002000376"/>
<dbReference type="CDD" id="cd01131">
    <property type="entry name" value="PilT"/>
    <property type="match status" value="1"/>
</dbReference>
<dbReference type="Gene3D" id="3.30.450.90">
    <property type="match status" value="1"/>
</dbReference>
<evidence type="ECO:0000313" key="4">
    <source>
        <dbReference type="EMBL" id="KXK09573.1"/>
    </source>
</evidence>
<dbReference type="InterPro" id="IPR027417">
    <property type="entry name" value="P-loop_NTPase"/>
</dbReference>
<dbReference type="GO" id="GO:0005524">
    <property type="term" value="F:ATP binding"/>
    <property type="evidence" value="ECO:0007669"/>
    <property type="project" value="InterPro"/>
</dbReference>
<dbReference type="AlphaFoldDB" id="A0A136KJV9"/>
<dbReference type="PATRIC" id="fig|1617427.3.peg.394"/>
<dbReference type="InterPro" id="IPR001482">
    <property type="entry name" value="T2SS/T4SS_dom"/>
</dbReference>
<dbReference type="InterPro" id="IPR006321">
    <property type="entry name" value="PilT/PilU"/>
</dbReference>
<proteinExistence type="inferred from homology"/>
<feature type="region of interest" description="Disordered" evidence="2">
    <location>
        <begin position="1"/>
        <end position="64"/>
    </location>
</feature>
<dbReference type="NCBIfam" id="TIGR01420">
    <property type="entry name" value="pilT_fam"/>
    <property type="match status" value="1"/>
</dbReference>
<dbReference type="GO" id="GO:0016887">
    <property type="term" value="F:ATP hydrolysis activity"/>
    <property type="evidence" value="ECO:0007669"/>
    <property type="project" value="InterPro"/>
</dbReference>
<comment type="similarity">
    <text evidence="1">Belongs to the GSP E family.</text>
</comment>
<accession>A0A136KJV9</accession>
<dbReference type="EMBL" id="JYPD01000014">
    <property type="protein sequence ID" value="KXK09573.1"/>
    <property type="molecule type" value="Genomic_DNA"/>
</dbReference>
<organism evidence="4 5">
    <name type="scientific">candidate division WS6 bacterium OLB21</name>
    <dbReference type="NCBI Taxonomy" id="1617427"/>
    <lineage>
        <taxon>Bacteria</taxon>
        <taxon>Candidatus Dojkabacteria</taxon>
    </lineage>
</organism>
<reference evidence="4 5" key="1">
    <citation type="submission" date="2015-02" db="EMBL/GenBank/DDBJ databases">
        <title>Improved understanding of the partial-nitritation anammox process through 23 genomes representing the majority of the microbial community.</title>
        <authorList>
            <person name="Speth D.R."/>
            <person name="In T Zandt M."/>
            <person name="Guerrero Cruz S."/>
            <person name="Jetten M.S."/>
            <person name="Dutilh B.E."/>
        </authorList>
    </citation>
    <scope>NUCLEOTIDE SEQUENCE [LARGE SCALE GENOMIC DNA]</scope>
    <source>
        <strain evidence="4">OLB21</strain>
    </source>
</reference>
<name>A0A136KJV9_9BACT</name>
<feature type="domain" description="Bacterial type II secretion system protein E" evidence="3">
    <location>
        <begin position="439"/>
        <end position="453"/>
    </location>
</feature>
<gene>
    <name evidence="4" type="primary">pilT</name>
    <name evidence="4" type="ORF">UZ20_WS6002000376</name>
</gene>
<comment type="caution">
    <text evidence="4">The sequence shown here is derived from an EMBL/GenBank/DDBJ whole genome shotgun (WGS) entry which is preliminary data.</text>
</comment>
<dbReference type="Proteomes" id="UP000070449">
    <property type="component" value="Unassembled WGS sequence"/>
</dbReference>
<feature type="compositionally biased region" description="Low complexity" evidence="2">
    <location>
        <begin position="7"/>
        <end position="16"/>
    </location>
</feature>